<feature type="binding site" evidence="6">
    <location>
        <position position="361"/>
    </location>
    <ligand>
        <name>Zn(2+)</name>
        <dbReference type="ChEBI" id="CHEBI:29105"/>
    </ligand>
</feature>
<keyword evidence="2 6" id="KW-1003">Cell membrane</keyword>
<evidence type="ECO:0000256" key="6">
    <source>
        <dbReference type="HAMAP-Rule" id="MF_01871"/>
    </source>
</evidence>
<evidence type="ECO:0000256" key="4">
    <source>
        <dbReference type="ARBA" id="ARBA00022833"/>
    </source>
</evidence>
<evidence type="ECO:0000256" key="2">
    <source>
        <dbReference type="ARBA" id="ARBA00022475"/>
    </source>
</evidence>
<protein>
    <recommendedName>
        <fullName evidence="6">Probable inorganic carbon transporter subunit DabA</fullName>
    </recommendedName>
</protein>
<evidence type="ECO:0000256" key="3">
    <source>
        <dbReference type="ARBA" id="ARBA00022723"/>
    </source>
</evidence>
<comment type="function">
    <text evidence="6">Part of an energy-coupled inorganic carbon pump.</text>
</comment>
<gene>
    <name evidence="6" type="primary">dabA</name>
    <name evidence="7" type="ORF">SAMN05216369_2702</name>
</gene>
<dbReference type="PANTHER" id="PTHR38344:SF1">
    <property type="entry name" value="INORGANIC CARBON TRANSPORTER SUBUNIT DABA-RELATED"/>
    <property type="match status" value="1"/>
</dbReference>
<dbReference type="GO" id="GO:0008270">
    <property type="term" value="F:zinc ion binding"/>
    <property type="evidence" value="ECO:0007669"/>
    <property type="project" value="UniProtKB-UniRule"/>
</dbReference>
<comment type="subunit">
    <text evidence="6">Forms a complex with DabB.</text>
</comment>
<keyword evidence="5 6" id="KW-0472">Membrane</keyword>
<dbReference type="EMBL" id="FRAQ01000002">
    <property type="protein sequence ID" value="SHK66125.1"/>
    <property type="molecule type" value="Genomic_DNA"/>
</dbReference>
<dbReference type="PANTHER" id="PTHR38344">
    <property type="entry name" value="UPF0753 PROTEIN AQ_863"/>
    <property type="match status" value="1"/>
</dbReference>
<dbReference type="OrthoDB" id="9805101at2"/>
<keyword evidence="4 6" id="KW-0862">Zinc</keyword>
<keyword evidence="3 6" id="KW-0479">Metal-binding</keyword>
<comment type="subcellular location">
    <subcellularLocation>
        <location evidence="6">Cell membrane</location>
        <topology evidence="6">Peripheral membrane protein</topology>
    </subcellularLocation>
</comment>
<sequence>MMDSSAAVSATVMDDSGFQSAITRACELIAPIWPLDSWIAVNPFWGLRDLPVKRAERMLEQRANFSFLMPAAFYREAWEGGRISDSDLQESLDESGIQSGLQPLFDLLKRGEQAGESFRFSILDVFPESAEGVKASDAVCDEIGRLCGAFFDARQARWSASGSRDGQGGFFEFWLEAARQDLSLDYRTGIAGAREQLKAFPEARLQAVEKAVALINLSADELEVLCHNLLMRVLGWASWSSGVDWRAGLAGDDSEARESLLSALLVWESVALECASVDQIAARAEAWGKVRRTLQRGGADGSGGLDAANDPEEKLLWIWQRAYEIGYQRALMHIIRERPGKESDVKISETEIDIQAVFCIDVRSEVMRRHLENNSPQVRTLGFAGFFGLPVSHQSHGPFSEVQRLPGLLAPAYRLIDTEGSSEGDNALNRELDQREITRESVRNAKYSSLSTFTLVETTGLAWAWKLFKDSIHQKNVGKPVKPGSLKGTLVHHLGGDPLAVPEKVKLVAGFLQGMSLTRNFAPLLVFVGHGTQTDNNPNHAGMACGACGGQSGGVNARLAAALFNDLQVREGLAAEGIHIPDTTLAVAAEHCTVTDEVTLFDQESVPASHRALLLELQASFLSAGREARKERATPLKLNGLEDKELLVAMHQRAVDWSEVRPEWGLANNAAIIFAKRDLTRGKNLSGRVFLHDYDPDLDTEGQVLEALMSAPMMVANWINLQYFASVTAPEVYGAGNKLLHSVVGGNLGVIEGNGTDLRIGLPLQSVHDGIYWRHEPLRLTVLIDAPRERIQAIVDRQPDVARLVRNQWLWLHRMLPGGEQERFDKGVWHSCSGYS</sequence>
<dbReference type="Pfam" id="PF10070">
    <property type="entry name" value="DabA"/>
    <property type="match status" value="1"/>
</dbReference>
<dbReference type="RefSeq" id="WP_072798443.1">
    <property type="nucleotide sequence ID" value="NZ_FRAQ01000002.1"/>
</dbReference>
<dbReference type="STRING" id="564117.SAMN05216369_2702"/>
<dbReference type="AlphaFoldDB" id="A0A1M6UA37"/>
<proteinExistence type="inferred from homology"/>
<feature type="binding site" evidence="6">
    <location>
        <position position="545"/>
    </location>
    <ligand>
        <name>Zn(2+)</name>
        <dbReference type="ChEBI" id="CHEBI:29105"/>
    </ligand>
</feature>
<evidence type="ECO:0000256" key="5">
    <source>
        <dbReference type="ARBA" id="ARBA00023136"/>
    </source>
</evidence>
<dbReference type="HAMAP" id="MF_01871">
    <property type="entry name" value="DabA"/>
    <property type="match status" value="1"/>
</dbReference>
<dbReference type="InterPro" id="IPR018752">
    <property type="entry name" value="DabA"/>
</dbReference>
<keyword evidence="1 6" id="KW-0813">Transport</keyword>
<evidence type="ECO:0000313" key="8">
    <source>
        <dbReference type="Proteomes" id="UP000184497"/>
    </source>
</evidence>
<dbReference type="GO" id="GO:0005886">
    <property type="term" value="C:plasma membrane"/>
    <property type="evidence" value="ECO:0007669"/>
    <property type="project" value="UniProtKB-SubCell"/>
</dbReference>
<accession>A0A1M6UA37</accession>
<organism evidence="7 8">
    <name type="scientific">Marinobacter antarcticus</name>
    <dbReference type="NCBI Taxonomy" id="564117"/>
    <lineage>
        <taxon>Bacteria</taxon>
        <taxon>Pseudomonadati</taxon>
        <taxon>Pseudomonadota</taxon>
        <taxon>Gammaproteobacteria</taxon>
        <taxon>Pseudomonadales</taxon>
        <taxon>Marinobacteraceae</taxon>
        <taxon>Marinobacter</taxon>
    </lineage>
</organism>
<comment type="cofactor">
    <cofactor evidence="6">
        <name>Zn(2+)</name>
        <dbReference type="ChEBI" id="CHEBI:29105"/>
    </cofactor>
</comment>
<reference evidence="8" key="1">
    <citation type="submission" date="2016-11" db="EMBL/GenBank/DDBJ databases">
        <authorList>
            <person name="Varghese N."/>
            <person name="Submissions S."/>
        </authorList>
    </citation>
    <scope>NUCLEOTIDE SEQUENCE [LARGE SCALE GENOMIC DNA]</scope>
    <source>
        <strain evidence="8">CGMCC 1.10835</strain>
    </source>
</reference>
<name>A0A1M6UA37_9GAMM</name>
<evidence type="ECO:0000256" key="1">
    <source>
        <dbReference type="ARBA" id="ARBA00022448"/>
    </source>
</evidence>
<dbReference type="Proteomes" id="UP000184497">
    <property type="component" value="Unassembled WGS sequence"/>
</dbReference>
<keyword evidence="8" id="KW-1185">Reference proteome</keyword>
<comment type="similarity">
    <text evidence="6">Belongs to the inorganic carbon transporter (TC 9.A.2) DabA family.</text>
</comment>
<feature type="binding site" evidence="6">
    <location>
        <position position="530"/>
    </location>
    <ligand>
        <name>Zn(2+)</name>
        <dbReference type="ChEBI" id="CHEBI:29105"/>
    </ligand>
</feature>
<feature type="binding site" evidence="6">
    <location>
        <position position="359"/>
    </location>
    <ligand>
        <name>Zn(2+)</name>
        <dbReference type="ChEBI" id="CHEBI:29105"/>
    </ligand>
</feature>
<evidence type="ECO:0000313" key="7">
    <source>
        <dbReference type="EMBL" id="SHK66125.1"/>
    </source>
</evidence>